<protein>
    <recommendedName>
        <fullName evidence="3">Core-binding (CB) domain-containing protein</fullName>
    </recommendedName>
</protein>
<feature type="domain" description="Core-binding (CB)" evidence="3">
    <location>
        <begin position="7"/>
        <end position="87"/>
    </location>
</feature>
<sequence>MNPPRPRKLLDVVRETIRLKHYSYRTEQTYLDWIKRYLLFHQKKHPREMGGEEIRAFLTHLAVDKNVAAATQNQALNAILFLYREVLKIELGNIGAYLRAKGHKRLPTVLTKKVKMADDFSDRTTNCDRWSRSYPLNELIAFSSAFMTMKAIASNLNQMSQDLPAYTQ</sequence>
<dbReference type="Pfam" id="PF13495">
    <property type="entry name" value="Phage_int_SAM_4"/>
    <property type="match status" value="1"/>
</dbReference>
<evidence type="ECO:0000259" key="3">
    <source>
        <dbReference type="PROSITE" id="PS51900"/>
    </source>
</evidence>
<organism evidence="4 5">
    <name type="scientific">Microcystis aeruginosa Ma_QC_Ca_00000000_S207</name>
    <dbReference type="NCBI Taxonomy" id="2486251"/>
    <lineage>
        <taxon>Bacteria</taxon>
        <taxon>Bacillati</taxon>
        <taxon>Cyanobacteriota</taxon>
        <taxon>Cyanophyceae</taxon>
        <taxon>Oscillatoriophycideae</taxon>
        <taxon>Chroococcales</taxon>
        <taxon>Microcystaceae</taxon>
        <taxon>Microcystis</taxon>
    </lineage>
</organism>
<evidence type="ECO:0000256" key="1">
    <source>
        <dbReference type="ARBA" id="ARBA00023125"/>
    </source>
</evidence>
<dbReference type="GO" id="GO:0015074">
    <property type="term" value="P:DNA integration"/>
    <property type="evidence" value="ECO:0007669"/>
    <property type="project" value="InterPro"/>
</dbReference>
<dbReference type="InterPro" id="IPR010998">
    <property type="entry name" value="Integrase_recombinase_N"/>
</dbReference>
<dbReference type="PROSITE" id="PS51900">
    <property type="entry name" value="CB"/>
    <property type="match status" value="1"/>
</dbReference>
<comment type="caution">
    <text evidence="4">The sequence shown here is derived from an EMBL/GenBank/DDBJ whole genome shotgun (WGS) entry which is preliminary data.</text>
</comment>
<evidence type="ECO:0000313" key="5">
    <source>
        <dbReference type="Proteomes" id="UP000320293"/>
    </source>
</evidence>
<dbReference type="Proteomes" id="UP000320293">
    <property type="component" value="Unassembled WGS sequence"/>
</dbReference>
<evidence type="ECO:0000256" key="2">
    <source>
        <dbReference type="PROSITE-ProRule" id="PRU01248"/>
    </source>
</evidence>
<gene>
    <name evidence="4" type="ORF">EWV91_04325</name>
</gene>
<name>A0A552FZC1_MICAE</name>
<reference evidence="4 5" key="1">
    <citation type="submission" date="2019-01" db="EMBL/GenBank/DDBJ databases">
        <title>Coherence of Microcystis species and biogeography revealed through population genomics.</title>
        <authorList>
            <person name="Perez-Carrascal O.M."/>
            <person name="Terrat Y."/>
            <person name="Giani A."/>
            <person name="Fortin N."/>
            <person name="Tromas N."/>
            <person name="Shapiro B.J."/>
        </authorList>
    </citation>
    <scope>NUCLEOTIDE SEQUENCE [LARGE SCALE GENOMIC DNA]</scope>
    <source>
        <strain evidence="4">Ma_QC_Ca_00000000_S207</strain>
    </source>
</reference>
<evidence type="ECO:0000313" key="4">
    <source>
        <dbReference type="EMBL" id="TRU52072.1"/>
    </source>
</evidence>
<dbReference type="AlphaFoldDB" id="A0A552FZC1"/>
<dbReference type="InterPro" id="IPR004107">
    <property type="entry name" value="Integrase_SAM-like_N"/>
</dbReference>
<proteinExistence type="predicted"/>
<dbReference type="EMBL" id="SFBF01000077">
    <property type="protein sequence ID" value="TRU52072.1"/>
    <property type="molecule type" value="Genomic_DNA"/>
</dbReference>
<keyword evidence="1 2" id="KW-0238">DNA-binding</keyword>
<dbReference type="Gene3D" id="1.10.150.130">
    <property type="match status" value="1"/>
</dbReference>
<dbReference type="GO" id="GO:0003677">
    <property type="term" value="F:DNA binding"/>
    <property type="evidence" value="ECO:0007669"/>
    <property type="project" value="UniProtKB-UniRule"/>
</dbReference>
<dbReference type="InterPro" id="IPR044068">
    <property type="entry name" value="CB"/>
</dbReference>
<accession>A0A552FZC1</accession>